<dbReference type="InterPro" id="IPR012825">
    <property type="entry name" value="BluB"/>
</dbReference>
<keyword evidence="5" id="KW-0169">Cobalamin biosynthesis</keyword>
<evidence type="ECO:0000256" key="9">
    <source>
        <dbReference type="NCBIfam" id="TIGR03160"/>
    </source>
</evidence>
<dbReference type="Gene3D" id="3.40.109.10">
    <property type="entry name" value="NADH Oxidase"/>
    <property type="match status" value="1"/>
</dbReference>
<name>A0A0K1Q914_9BACT</name>
<dbReference type="InterPro" id="IPR000415">
    <property type="entry name" value="Nitroreductase-like"/>
</dbReference>
<dbReference type="InterPro" id="IPR029479">
    <property type="entry name" value="Nitroreductase"/>
</dbReference>
<comment type="catalytic activity">
    <reaction evidence="8">
        <text>5,6-dimethylbenzimidazole + nicotinate beta-D-ribonucleotide = alpha-ribazole 5'-phosphate + nicotinate + H(+)</text>
        <dbReference type="Rhea" id="RHEA:11196"/>
        <dbReference type="ChEBI" id="CHEBI:15378"/>
        <dbReference type="ChEBI" id="CHEBI:15890"/>
        <dbReference type="ChEBI" id="CHEBI:32544"/>
        <dbReference type="ChEBI" id="CHEBI:57502"/>
        <dbReference type="ChEBI" id="CHEBI:57918"/>
        <dbReference type="EC" id="2.4.2.21"/>
    </reaction>
</comment>
<evidence type="ECO:0000259" key="10">
    <source>
        <dbReference type="Pfam" id="PF00881"/>
    </source>
</evidence>
<feature type="domain" description="Nitroreductase" evidence="10">
    <location>
        <begin position="19"/>
        <end position="185"/>
    </location>
</feature>
<dbReference type="Gene3D" id="1.10.1610.10">
    <property type="match status" value="1"/>
</dbReference>
<keyword evidence="7 11" id="KW-0808">Transferase</keyword>
<dbReference type="Pfam" id="PF00881">
    <property type="entry name" value="Nitroreductase"/>
    <property type="match status" value="1"/>
</dbReference>
<dbReference type="EC" id="2.4.2.21" evidence="3 9"/>
<gene>
    <name evidence="11" type="ORF">AKJ09_08876</name>
</gene>
<dbReference type="PATRIC" id="fig|1391654.3.peg.8994"/>
<accession>A0A0K1Q914</accession>
<dbReference type="Gene3D" id="3.40.50.10210">
    <property type="match status" value="1"/>
</dbReference>
<dbReference type="NCBIfam" id="NF000996">
    <property type="entry name" value="PRK00105.1"/>
    <property type="match status" value="1"/>
</dbReference>
<dbReference type="EMBL" id="CP012333">
    <property type="protein sequence ID" value="AKV02213.1"/>
    <property type="molecule type" value="Genomic_DNA"/>
</dbReference>
<dbReference type="STRING" id="1391654.AKJ09_08876"/>
<dbReference type="KEGG" id="llu:AKJ09_08876"/>
<dbReference type="InterPro" id="IPR017846">
    <property type="entry name" value="Nict_dMeBzImd_PRibTrfase_bact"/>
</dbReference>
<dbReference type="SUPFAM" id="SSF52733">
    <property type="entry name" value="Nicotinate mononucleotide:5,6-dimethylbenzimidazole phosphoribosyltransferase (CobT)"/>
    <property type="match status" value="1"/>
</dbReference>
<dbReference type="GO" id="GO:0008939">
    <property type="term" value="F:nicotinate-nucleotide-dimethylbenzimidazole phosphoribosyltransferase activity"/>
    <property type="evidence" value="ECO:0007669"/>
    <property type="project" value="UniProtKB-UniRule"/>
</dbReference>
<comment type="similarity">
    <text evidence="2">Belongs to the CobT family.</text>
</comment>
<dbReference type="InterPro" id="IPR003200">
    <property type="entry name" value="Nict_dMeBzImd_PRibTrfase"/>
</dbReference>
<dbReference type="PANTHER" id="PTHR43463:SF1">
    <property type="entry name" value="NICOTINATE-NUCLEOTIDE--DIMETHYLBENZIMIDAZOLE PHOSPHORIBOSYLTRANSFERASE"/>
    <property type="match status" value="1"/>
</dbReference>
<dbReference type="CDD" id="cd02439">
    <property type="entry name" value="DMB-PRT_CobT"/>
    <property type="match status" value="1"/>
</dbReference>
<comment type="pathway">
    <text evidence="1">Nucleoside biosynthesis; alpha-ribazole biosynthesis; alpha-ribazole from 5,6-dimethylbenzimidazole: step 1/2.</text>
</comment>
<dbReference type="SUPFAM" id="SSF55469">
    <property type="entry name" value="FMN-dependent nitroreductase-like"/>
    <property type="match status" value="1"/>
</dbReference>
<keyword evidence="6 11" id="KW-0328">Glycosyltransferase</keyword>
<evidence type="ECO:0000256" key="6">
    <source>
        <dbReference type="ARBA" id="ARBA00022676"/>
    </source>
</evidence>
<reference evidence="11 12" key="1">
    <citation type="submission" date="2015-08" db="EMBL/GenBank/DDBJ databases">
        <authorList>
            <person name="Babu N.S."/>
            <person name="Beckwith C.J."/>
            <person name="Beseler K.G."/>
            <person name="Brison A."/>
            <person name="Carone J.V."/>
            <person name="Caskin T.P."/>
            <person name="Diamond M."/>
            <person name="Durham M.E."/>
            <person name="Foxe J.M."/>
            <person name="Go M."/>
            <person name="Henderson B.A."/>
            <person name="Jones I.B."/>
            <person name="McGettigan J.A."/>
            <person name="Micheletti S.J."/>
            <person name="Nasrallah M.E."/>
            <person name="Ortiz D."/>
            <person name="Piller C.R."/>
            <person name="Privatt S.R."/>
            <person name="Schneider S.L."/>
            <person name="Sharp S."/>
            <person name="Smith T.C."/>
            <person name="Stanton J.D."/>
            <person name="Ullery H.E."/>
            <person name="Wilson R.J."/>
            <person name="Serrano M.G."/>
            <person name="Buck G."/>
            <person name="Lee V."/>
            <person name="Wang Y."/>
            <person name="Carvalho R."/>
            <person name="Voegtly L."/>
            <person name="Shi R."/>
            <person name="Duckworth R."/>
            <person name="Johnson A."/>
            <person name="Loviza R."/>
            <person name="Walstead R."/>
            <person name="Shah Z."/>
            <person name="Kiflezghi M."/>
            <person name="Wade K."/>
            <person name="Ball S.L."/>
            <person name="Bradley K.W."/>
            <person name="Asai D.J."/>
            <person name="Bowman C.A."/>
            <person name="Russell D.A."/>
            <person name="Pope W.H."/>
            <person name="Jacobs-Sera D."/>
            <person name="Hendrix R.W."/>
            <person name="Hatfull G.F."/>
        </authorList>
    </citation>
    <scope>NUCLEOTIDE SEQUENCE [LARGE SCALE GENOMIC DNA]</scope>
    <source>
        <strain evidence="11 12">DSM 27648</strain>
    </source>
</reference>
<dbReference type="AlphaFoldDB" id="A0A0K1Q914"/>
<dbReference type="NCBIfam" id="TIGR03160">
    <property type="entry name" value="cobT_DBIPRT"/>
    <property type="match status" value="1"/>
</dbReference>
<evidence type="ECO:0000256" key="3">
    <source>
        <dbReference type="ARBA" id="ARBA00011991"/>
    </source>
</evidence>
<evidence type="ECO:0000256" key="2">
    <source>
        <dbReference type="ARBA" id="ARBA00007110"/>
    </source>
</evidence>
<dbReference type="InterPro" id="IPR036087">
    <property type="entry name" value="Nict_dMeBzImd_PRibTrfase_sf"/>
</dbReference>
<dbReference type="Proteomes" id="UP000064967">
    <property type="component" value="Chromosome"/>
</dbReference>
<sequence length="586" mass="62326">MITEAFSEEARRTLLEIMAARRDVRTFEVGRPLPHGLLEELFAAAHLAPSVGFSQPWRFLVIRDEARRERIRESFLRCRHAEAARYPEERRAKYLSYRLEGIAESAVNVCVTVDLRNDGEHVLGTTAQPEAVRASVVCAVQNLWLCARAHGVGVGWVSIVEPEILRQELALPPGVEPVAYLCIGYPKEPFGQRPLLEETKWRERRPLAELIFDEEWPSSDARPVPEAAEDRMAATPVASLSQDAGERCRAHWATIAAPKNSLGALERLAVRFAEARGDFPVPLRDGTFSACIAIFAADHGVVVEGVSAYPSSVTAAMVATIARGRATVNALARAAGAELRLFDVGLRGGHDGMPTRPEVPVIARRVRAGTDNLRRGPAMSLAEANVALEIGVQAARDVASFDALGVGEVGIGNTTSAAALICALTGLDPRDVVGRGTGLDEAGIANKVSVVRDALARLVSRDPIHVLSEVGGFELAAMAGFIVEAARARRLVVLDGFLSCASAIVAHAIDPAVTSFLVASHRSTEKGAALALDALGLEPLVALGLGVGEGSGAALGLSLLRTALTVERDVATFATMTRPAARGTSS</sequence>
<dbReference type="GO" id="GO:0009236">
    <property type="term" value="P:cobalamin biosynthetic process"/>
    <property type="evidence" value="ECO:0007669"/>
    <property type="project" value="UniProtKB-UniRule"/>
</dbReference>
<evidence type="ECO:0000313" key="12">
    <source>
        <dbReference type="Proteomes" id="UP000064967"/>
    </source>
</evidence>
<protein>
    <recommendedName>
        <fullName evidence="4 9">Nicotinate-nucleotide--dimethylbenzimidazole phosphoribosyltransferase</fullName>
        <ecNumber evidence="3 9">2.4.2.21</ecNumber>
    </recommendedName>
</protein>
<evidence type="ECO:0000256" key="4">
    <source>
        <dbReference type="ARBA" id="ARBA00015486"/>
    </source>
</evidence>
<evidence type="ECO:0000256" key="5">
    <source>
        <dbReference type="ARBA" id="ARBA00022573"/>
    </source>
</evidence>
<organism evidence="11 12">
    <name type="scientific">Labilithrix luteola</name>
    <dbReference type="NCBI Taxonomy" id="1391654"/>
    <lineage>
        <taxon>Bacteria</taxon>
        <taxon>Pseudomonadati</taxon>
        <taxon>Myxococcota</taxon>
        <taxon>Polyangia</taxon>
        <taxon>Polyangiales</taxon>
        <taxon>Labilitrichaceae</taxon>
        <taxon>Labilithrix</taxon>
    </lineage>
</organism>
<evidence type="ECO:0000313" key="11">
    <source>
        <dbReference type="EMBL" id="AKV02213.1"/>
    </source>
</evidence>
<dbReference type="GO" id="GO:0016491">
    <property type="term" value="F:oxidoreductase activity"/>
    <property type="evidence" value="ECO:0007669"/>
    <property type="project" value="InterPro"/>
</dbReference>
<dbReference type="UniPathway" id="UPA00061">
    <property type="reaction ID" value="UER00516"/>
</dbReference>
<evidence type="ECO:0000256" key="8">
    <source>
        <dbReference type="ARBA" id="ARBA00047340"/>
    </source>
</evidence>
<evidence type="ECO:0000256" key="1">
    <source>
        <dbReference type="ARBA" id="ARBA00005049"/>
    </source>
</evidence>
<dbReference type="Pfam" id="PF02277">
    <property type="entry name" value="DBI_PRT"/>
    <property type="match status" value="1"/>
</dbReference>
<dbReference type="InterPro" id="IPR023195">
    <property type="entry name" value="Nict_dMeBzImd_PRibTrfase_N"/>
</dbReference>
<dbReference type="FunFam" id="3.40.50.10210:FF:000001">
    <property type="entry name" value="Nicotinate-nucleotide--dimethylbenzimidazole phosphoribosyltransferase"/>
    <property type="match status" value="1"/>
</dbReference>
<proteinExistence type="inferred from homology"/>
<evidence type="ECO:0000256" key="7">
    <source>
        <dbReference type="ARBA" id="ARBA00022679"/>
    </source>
</evidence>
<dbReference type="RefSeq" id="WP_169928256.1">
    <property type="nucleotide sequence ID" value="NZ_CP012333.1"/>
</dbReference>
<dbReference type="PANTHER" id="PTHR43463">
    <property type="entry name" value="NICOTINATE-NUCLEOTIDE--DIMETHYLBENZIMIDAZOLE PHOSPHORIBOSYLTRANSFERASE"/>
    <property type="match status" value="1"/>
</dbReference>
<keyword evidence="12" id="KW-1185">Reference proteome</keyword>
<dbReference type="NCBIfam" id="TIGR02476">
    <property type="entry name" value="BluB"/>
    <property type="match status" value="1"/>
</dbReference>